<gene>
    <name evidence="5" type="ORF">GCM10011611_34970</name>
</gene>
<dbReference type="PRINTS" id="PR00035">
    <property type="entry name" value="HTHGNTR"/>
</dbReference>
<reference evidence="5" key="2">
    <citation type="submission" date="2020-09" db="EMBL/GenBank/DDBJ databases">
        <authorList>
            <person name="Sun Q."/>
            <person name="Zhou Y."/>
        </authorList>
    </citation>
    <scope>NUCLEOTIDE SEQUENCE</scope>
    <source>
        <strain evidence="5">CGMCC 1.15725</strain>
    </source>
</reference>
<dbReference type="SUPFAM" id="SSF64288">
    <property type="entry name" value="Chorismate lyase-like"/>
    <property type="match status" value="1"/>
</dbReference>
<dbReference type="InterPro" id="IPR050679">
    <property type="entry name" value="Bact_HTH_transcr_reg"/>
</dbReference>
<dbReference type="GO" id="GO:0045892">
    <property type="term" value="P:negative regulation of DNA-templated transcription"/>
    <property type="evidence" value="ECO:0007669"/>
    <property type="project" value="TreeGrafter"/>
</dbReference>
<evidence type="ECO:0000313" key="6">
    <source>
        <dbReference type="Proteomes" id="UP000646365"/>
    </source>
</evidence>
<feature type="domain" description="HTH gntR-type" evidence="4">
    <location>
        <begin position="17"/>
        <end position="85"/>
    </location>
</feature>
<dbReference type="EMBL" id="BMJQ01000009">
    <property type="protein sequence ID" value="GGF25932.1"/>
    <property type="molecule type" value="Genomic_DNA"/>
</dbReference>
<accession>A0A8J3E4B7</accession>
<dbReference type="InterPro" id="IPR011663">
    <property type="entry name" value="UTRA"/>
</dbReference>
<evidence type="ECO:0000256" key="1">
    <source>
        <dbReference type="ARBA" id="ARBA00023015"/>
    </source>
</evidence>
<keyword evidence="6" id="KW-1185">Reference proteome</keyword>
<dbReference type="PANTHER" id="PTHR44846:SF1">
    <property type="entry name" value="MANNOSYL-D-GLYCERATE TRANSPORT_METABOLISM SYSTEM REPRESSOR MNGR-RELATED"/>
    <property type="match status" value="1"/>
</dbReference>
<dbReference type="SMART" id="SM00866">
    <property type="entry name" value="UTRA"/>
    <property type="match status" value="1"/>
</dbReference>
<dbReference type="PANTHER" id="PTHR44846">
    <property type="entry name" value="MANNOSYL-D-GLYCERATE TRANSPORT/METABOLISM SYSTEM REPRESSOR MNGR-RELATED"/>
    <property type="match status" value="1"/>
</dbReference>
<dbReference type="GO" id="GO:0003700">
    <property type="term" value="F:DNA-binding transcription factor activity"/>
    <property type="evidence" value="ECO:0007669"/>
    <property type="project" value="InterPro"/>
</dbReference>
<keyword evidence="2" id="KW-0238">DNA-binding</keyword>
<dbReference type="Gene3D" id="1.10.10.10">
    <property type="entry name" value="Winged helix-like DNA-binding domain superfamily/Winged helix DNA-binding domain"/>
    <property type="match status" value="1"/>
</dbReference>
<dbReference type="InterPro" id="IPR000524">
    <property type="entry name" value="Tscrpt_reg_HTH_GntR"/>
</dbReference>
<dbReference type="InterPro" id="IPR028978">
    <property type="entry name" value="Chorismate_lyase_/UTRA_dom_sf"/>
</dbReference>
<dbReference type="NCBIfam" id="TIGR02325">
    <property type="entry name" value="C_P_lyase_phnF"/>
    <property type="match status" value="1"/>
</dbReference>
<dbReference type="CDD" id="cd07377">
    <property type="entry name" value="WHTH_GntR"/>
    <property type="match status" value="1"/>
</dbReference>
<evidence type="ECO:0000259" key="4">
    <source>
        <dbReference type="PROSITE" id="PS50949"/>
    </source>
</evidence>
<proteinExistence type="predicted"/>
<dbReference type="GO" id="GO:0003677">
    <property type="term" value="F:DNA binding"/>
    <property type="evidence" value="ECO:0007669"/>
    <property type="project" value="UniProtKB-KW"/>
</dbReference>
<dbReference type="Pfam" id="PF00392">
    <property type="entry name" value="GntR"/>
    <property type="match status" value="1"/>
</dbReference>
<evidence type="ECO:0000256" key="2">
    <source>
        <dbReference type="ARBA" id="ARBA00023125"/>
    </source>
</evidence>
<dbReference type="InterPro" id="IPR036390">
    <property type="entry name" value="WH_DNA-bd_sf"/>
</dbReference>
<dbReference type="InterPro" id="IPR036388">
    <property type="entry name" value="WH-like_DNA-bd_sf"/>
</dbReference>
<keyword evidence="3" id="KW-0804">Transcription</keyword>
<dbReference type="SUPFAM" id="SSF46785">
    <property type="entry name" value="Winged helix' DNA-binding domain"/>
    <property type="match status" value="1"/>
</dbReference>
<keyword evidence="1" id="KW-0805">Transcription regulation</keyword>
<dbReference type="SMART" id="SM00345">
    <property type="entry name" value="HTH_GNTR"/>
    <property type="match status" value="1"/>
</dbReference>
<name>A0A8J3E4B7_9PROT</name>
<comment type="caution">
    <text evidence="5">The sequence shown here is derived from an EMBL/GenBank/DDBJ whole genome shotgun (WGS) entry which is preliminary data.</text>
</comment>
<dbReference type="Proteomes" id="UP000646365">
    <property type="component" value="Unassembled WGS sequence"/>
</dbReference>
<reference evidence="5" key="1">
    <citation type="journal article" date="2014" name="Int. J. Syst. Evol. Microbiol.">
        <title>Complete genome sequence of Corynebacterium casei LMG S-19264T (=DSM 44701T), isolated from a smear-ripened cheese.</title>
        <authorList>
            <consortium name="US DOE Joint Genome Institute (JGI-PGF)"/>
            <person name="Walter F."/>
            <person name="Albersmeier A."/>
            <person name="Kalinowski J."/>
            <person name="Ruckert C."/>
        </authorList>
    </citation>
    <scope>NUCLEOTIDE SEQUENCE</scope>
    <source>
        <strain evidence="5">CGMCC 1.15725</strain>
    </source>
</reference>
<dbReference type="RefSeq" id="WP_189048054.1">
    <property type="nucleotide sequence ID" value="NZ_BMJQ01000009.1"/>
</dbReference>
<dbReference type="Pfam" id="PF07702">
    <property type="entry name" value="UTRA"/>
    <property type="match status" value="1"/>
</dbReference>
<organism evidence="5 6">
    <name type="scientific">Aliidongia dinghuensis</name>
    <dbReference type="NCBI Taxonomy" id="1867774"/>
    <lineage>
        <taxon>Bacteria</taxon>
        <taxon>Pseudomonadati</taxon>
        <taxon>Pseudomonadota</taxon>
        <taxon>Alphaproteobacteria</taxon>
        <taxon>Rhodospirillales</taxon>
        <taxon>Dongiaceae</taxon>
        <taxon>Aliidongia</taxon>
    </lineage>
</organism>
<dbReference type="AlphaFoldDB" id="A0A8J3E4B7"/>
<dbReference type="Gene3D" id="3.40.1410.10">
    <property type="entry name" value="Chorismate lyase-like"/>
    <property type="match status" value="1"/>
</dbReference>
<evidence type="ECO:0000256" key="3">
    <source>
        <dbReference type="ARBA" id="ARBA00023163"/>
    </source>
</evidence>
<dbReference type="PROSITE" id="PS50949">
    <property type="entry name" value="HTH_GNTR"/>
    <property type="match status" value="1"/>
</dbReference>
<protein>
    <submittedName>
        <fullName evidence="5">Phosphonate metabolism transcriptional regulator PhnF</fullName>
    </submittedName>
</protein>
<dbReference type="InterPro" id="IPR012702">
    <property type="entry name" value="CP_lyase_PhnF"/>
</dbReference>
<evidence type="ECO:0000313" key="5">
    <source>
        <dbReference type="EMBL" id="GGF25932.1"/>
    </source>
</evidence>
<sequence>MVEAVGEAGTVERGQGVSLWRQIDRRLSAEIAGGAWAPGERLPTEQALSQRFQVNRHTIRRAIQAMVQRGLLRVEQGRGTFVQEGVIDYMIGRRTRFTENIARNRREAARVLLTSGEVLPPPAVAKLLKVPARQPVLMLETLSSAGGMPISLSTSYYPAARFPDLAALVAETGSITQALQRCGLADYARASTRVTARMATAEEARRLKQPVTRPVLLTEAVDVDTDGRPVSVAFTRFASDRVQLVLDSTSDAS</sequence>